<reference evidence="8 9" key="1">
    <citation type="journal article" date="2012" name="J. Bacteriol.">
        <title>Complete Genome Sequence of the Thermophilic, Piezophilic, Heterotrophic Bacterium Marinitoga piezophila KA3.</title>
        <authorList>
            <person name="Lucas S."/>
            <person name="Han J."/>
            <person name="Lapidus A."/>
            <person name="Cheng J.F."/>
            <person name="Goodwin L.A."/>
            <person name="Pitluck S."/>
            <person name="Peters L."/>
            <person name="Mikhailova N."/>
            <person name="Teshima H."/>
            <person name="Detter J.C."/>
            <person name="Han C."/>
            <person name="Tapia R."/>
            <person name="Land M."/>
            <person name="Hauser L."/>
            <person name="Kyrpides N.C."/>
            <person name="Ivanova N."/>
            <person name="Pagani I."/>
            <person name="Vannier P."/>
            <person name="Oger P."/>
            <person name="Bartlett D.H."/>
            <person name="Noll K.M."/>
            <person name="Woyke T."/>
            <person name="Jebbar M."/>
        </authorList>
    </citation>
    <scope>NUCLEOTIDE SEQUENCE [LARGE SCALE GENOMIC DNA]</scope>
    <source>
        <strain evidence="9">DSM 14283 / JCM 11233 / KA3</strain>
    </source>
</reference>
<reference evidence="9" key="2">
    <citation type="submission" date="2012-01" db="EMBL/GenBank/DDBJ databases">
        <title>Complete sequence of chromosome of Marinitoga piezophila KA3.</title>
        <authorList>
            <person name="Lucas S."/>
            <person name="Han J."/>
            <person name="Lapidus A."/>
            <person name="Cheng J.-F."/>
            <person name="Goodwin L."/>
            <person name="Pitluck S."/>
            <person name="Peters L."/>
            <person name="Mikhailova N."/>
            <person name="Teshima H."/>
            <person name="Detter J.C."/>
            <person name="Han C."/>
            <person name="Tapia R."/>
            <person name="Land M."/>
            <person name="Hauser L."/>
            <person name="Kyrpides N."/>
            <person name="Ivanova N."/>
            <person name="Pagani I."/>
            <person name="Jebbar M."/>
            <person name="Vannier P."/>
            <person name="Oger P."/>
            <person name="Cario A."/>
            <person name="Bartlett D."/>
            <person name="Noll K.M."/>
            <person name="Woyke T."/>
        </authorList>
    </citation>
    <scope>NUCLEOTIDE SEQUENCE [LARGE SCALE GENOMIC DNA]</scope>
    <source>
        <strain evidence="9">DSM 14283 / JCM 11233 / KA3</strain>
    </source>
</reference>
<dbReference type="PANTHER" id="PTHR45453">
    <property type="entry name" value="PHOSPHATE REGULON SENSOR PROTEIN PHOR"/>
    <property type="match status" value="1"/>
</dbReference>
<sequence>MDTKILDFIEEAYIELDKIKVKEINKSAMDFGFKKGIELINIITFNEIDEFIKAIINNEDFEIETTVYFFQGESKYCFLKYLSNYNVLIIKDQTEKELVKKVKSDFITSLSHEIRTPLSVAKGNIYLAMDILNDNEAIKPLKKVRDSINKIERILDQLTLLSLAEFENYVLKFEIFDPQKIFEDVKNDLEEKIKRKNVSIDLDLNVEMLKGDPFVIYTILRNLISNAVKYSYENSRVYVSIFEDKIIVKDEGIGIRDEEKERVFERFYRGVDAKKYARGSGLGLAIVKYLCNLAGYKIEYNSQWMVGSTFIIHLNTDM</sequence>
<dbReference type="Gene3D" id="3.30.565.10">
    <property type="entry name" value="Histidine kinase-like ATPase, C-terminal domain"/>
    <property type="match status" value="1"/>
</dbReference>
<feature type="domain" description="Histidine kinase" evidence="7">
    <location>
        <begin position="109"/>
        <end position="318"/>
    </location>
</feature>
<dbReference type="AlphaFoldDB" id="H2J4I2"/>
<keyword evidence="6" id="KW-0902">Two-component regulatory system</keyword>
<dbReference type="InterPro" id="IPR036097">
    <property type="entry name" value="HisK_dim/P_sf"/>
</dbReference>
<keyword evidence="3" id="KW-0597">Phosphoprotein</keyword>
<dbReference type="Pfam" id="PF02518">
    <property type="entry name" value="HATPase_c"/>
    <property type="match status" value="1"/>
</dbReference>
<dbReference type="CDD" id="cd00075">
    <property type="entry name" value="HATPase"/>
    <property type="match status" value="1"/>
</dbReference>
<evidence type="ECO:0000313" key="9">
    <source>
        <dbReference type="Proteomes" id="UP000007161"/>
    </source>
</evidence>
<dbReference type="eggNOG" id="COG2205">
    <property type="taxonomic scope" value="Bacteria"/>
</dbReference>
<evidence type="ECO:0000313" key="8">
    <source>
        <dbReference type="EMBL" id="AEX84837.1"/>
    </source>
</evidence>
<dbReference type="GO" id="GO:0005886">
    <property type="term" value="C:plasma membrane"/>
    <property type="evidence" value="ECO:0007669"/>
    <property type="project" value="TreeGrafter"/>
</dbReference>
<proteinExistence type="predicted"/>
<dbReference type="PRINTS" id="PR00344">
    <property type="entry name" value="BCTRLSENSOR"/>
</dbReference>
<protein>
    <recommendedName>
        <fullName evidence="2">histidine kinase</fullName>
        <ecNumber evidence="2">2.7.13.3</ecNumber>
    </recommendedName>
</protein>
<dbReference type="InterPro" id="IPR050351">
    <property type="entry name" value="BphY/WalK/GraS-like"/>
</dbReference>
<keyword evidence="9" id="KW-1185">Reference proteome</keyword>
<evidence type="ECO:0000259" key="7">
    <source>
        <dbReference type="PROSITE" id="PS50109"/>
    </source>
</evidence>
<evidence type="ECO:0000256" key="6">
    <source>
        <dbReference type="ARBA" id="ARBA00023012"/>
    </source>
</evidence>
<dbReference type="InterPro" id="IPR004358">
    <property type="entry name" value="Sig_transdc_His_kin-like_C"/>
</dbReference>
<evidence type="ECO:0000256" key="1">
    <source>
        <dbReference type="ARBA" id="ARBA00000085"/>
    </source>
</evidence>
<evidence type="ECO:0000256" key="3">
    <source>
        <dbReference type="ARBA" id="ARBA00022553"/>
    </source>
</evidence>
<evidence type="ECO:0000256" key="2">
    <source>
        <dbReference type="ARBA" id="ARBA00012438"/>
    </source>
</evidence>
<comment type="catalytic activity">
    <reaction evidence="1">
        <text>ATP + protein L-histidine = ADP + protein N-phospho-L-histidine.</text>
        <dbReference type="EC" id="2.7.13.3"/>
    </reaction>
</comment>
<dbReference type="RefSeq" id="WP_014295909.1">
    <property type="nucleotide sequence ID" value="NC_016751.1"/>
</dbReference>
<organism evidence="8 9">
    <name type="scientific">Marinitoga piezophila (strain DSM 14283 / JCM 11233 / KA3)</name>
    <dbReference type="NCBI Taxonomy" id="443254"/>
    <lineage>
        <taxon>Bacteria</taxon>
        <taxon>Thermotogati</taxon>
        <taxon>Thermotogota</taxon>
        <taxon>Thermotogae</taxon>
        <taxon>Petrotogales</taxon>
        <taxon>Petrotogaceae</taxon>
        <taxon>Marinitoga</taxon>
    </lineage>
</organism>
<dbReference type="SUPFAM" id="SSF55874">
    <property type="entry name" value="ATPase domain of HSP90 chaperone/DNA topoisomerase II/histidine kinase"/>
    <property type="match status" value="1"/>
</dbReference>
<dbReference type="KEGG" id="mpz:Marpi_0393"/>
<dbReference type="OrthoDB" id="45011at2"/>
<dbReference type="GO" id="GO:0016036">
    <property type="term" value="P:cellular response to phosphate starvation"/>
    <property type="evidence" value="ECO:0007669"/>
    <property type="project" value="TreeGrafter"/>
</dbReference>
<dbReference type="STRING" id="443254.Marpi_0393"/>
<dbReference type="GO" id="GO:0000155">
    <property type="term" value="F:phosphorelay sensor kinase activity"/>
    <property type="evidence" value="ECO:0007669"/>
    <property type="project" value="InterPro"/>
</dbReference>
<dbReference type="SUPFAM" id="SSF47384">
    <property type="entry name" value="Homodimeric domain of signal transducing histidine kinase"/>
    <property type="match status" value="1"/>
</dbReference>
<dbReference type="InterPro" id="IPR003661">
    <property type="entry name" value="HisK_dim/P_dom"/>
</dbReference>
<evidence type="ECO:0000256" key="4">
    <source>
        <dbReference type="ARBA" id="ARBA00022679"/>
    </source>
</evidence>
<dbReference type="CDD" id="cd00082">
    <property type="entry name" value="HisKA"/>
    <property type="match status" value="1"/>
</dbReference>
<dbReference type="SMART" id="SM00388">
    <property type="entry name" value="HisKA"/>
    <property type="match status" value="1"/>
</dbReference>
<dbReference type="HOGENOM" id="CLU_000445_89_2_0"/>
<evidence type="ECO:0000256" key="5">
    <source>
        <dbReference type="ARBA" id="ARBA00022777"/>
    </source>
</evidence>
<dbReference type="InterPro" id="IPR005467">
    <property type="entry name" value="His_kinase_dom"/>
</dbReference>
<gene>
    <name evidence="8" type="ordered locus">Marpi_0393</name>
</gene>
<dbReference type="Pfam" id="PF00512">
    <property type="entry name" value="HisKA"/>
    <property type="match status" value="1"/>
</dbReference>
<accession>H2J4I2</accession>
<keyword evidence="5 8" id="KW-0418">Kinase</keyword>
<dbReference type="EMBL" id="CP003257">
    <property type="protein sequence ID" value="AEX84837.1"/>
    <property type="molecule type" value="Genomic_DNA"/>
</dbReference>
<dbReference type="SMART" id="SM00387">
    <property type="entry name" value="HATPase_c"/>
    <property type="match status" value="1"/>
</dbReference>
<name>H2J4I2_MARPK</name>
<keyword evidence="4" id="KW-0808">Transferase</keyword>
<dbReference type="InterPro" id="IPR003594">
    <property type="entry name" value="HATPase_dom"/>
</dbReference>
<dbReference type="EC" id="2.7.13.3" evidence="2"/>
<dbReference type="PANTHER" id="PTHR45453:SF1">
    <property type="entry name" value="PHOSPHATE REGULON SENSOR PROTEIN PHOR"/>
    <property type="match status" value="1"/>
</dbReference>
<dbReference type="Proteomes" id="UP000007161">
    <property type="component" value="Chromosome"/>
</dbReference>
<dbReference type="Gene3D" id="1.10.287.130">
    <property type="match status" value="1"/>
</dbReference>
<dbReference type="PROSITE" id="PS50109">
    <property type="entry name" value="HIS_KIN"/>
    <property type="match status" value="1"/>
</dbReference>
<dbReference type="GO" id="GO:0004721">
    <property type="term" value="F:phosphoprotein phosphatase activity"/>
    <property type="evidence" value="ECO:0007669"/>
    <property type="project" value="TreeGrafter"/>
</dbReference>
<dbReference type="InterPro" id="IPR036890">
    <property type="entry name" value="HATPase_C_sf"/>
</dbReference>